<sequence>MTDKVSSSSALDLMARELKRARMESNLRLEDISRQITIQKSYLENIEEGDFTFLSRAYIFAYIKSYARFLGVGNDEILEQCRKDLQVSGATPRAATDEGVSAENQKQRRITDEYPSEVRIQKSLVSWKTLTALIVLIAVAVLAALYFSGNYQLSVTPAPAPVAMPSPAVEDTVAVAEQIVDSLAIKSDDTSNPSVDRERPSPPEIQTSPATSASPDRPAPPQPPARREAPAAEEPPVSR</sequence>
<dbReference type="OrthoDB" id="9790252at2"/>
<protein>
    <submittedName>
        <fullName evidence="3">Uncharacterized protein</fullName>
    </submittedName>
</protein>
<keyword evidence="2" id="KW-1133">Transmembrane helix</keyword>
<evidence type="ECO:0000313" key="3">
    <source>
        <dbReference type="EMBL" id="EAT58777.1"/>
    </source>
</evidence>
<dbReference type="InterPro" id="IPR001387">
    <property type="entry name" value="Cro/C1-type_HTH"/>
</dbReference>
<keyword evidence="2" id="KW-0812">Transmembrane</keyword>
<evidence type="ECO:0000256" key="2">
    <source>
        <dbReference type="SAM" id="Phobius"/>
    </source>
</evidence>
<proteinExistence type="predicted"/>
<dbReference type="Gene3D" id="1.10.260.40">
    <property type="entry name" value="lambda repressor-like DNA-binding domains"/>
    <property type="match status" value="1"/>
</dbReference>
<dbReference type="InterPro" id="IPR050400">
    <property type="entry name" value="Bact_Cytoskel_RodZ"/>
</dbReference>
<dbReference type="AlphaFoldDB" id="Q0YR13"/>
<keyword evidence="2" id="KW-0472">Membrane</keyword>
<dbReference type="EMBL" id="AASE01000013">
    <property type="protein sequence ID" value="EAT58777.1"/>
    <property type="molecule type" value="Genomic_DNA"/>
</dbReference>
<dbReference type="Pfam" id="PF13413">
    <property type="entry name" value="HTH_25"/>
    <property type="match status" value="1"/>
</dbReference>
<dbReference type="InterPro" id="IPR010982">
    <property type="entry name" value="Lambda_DNA-bd_dom_sf"/>
</dbReference>
<feature type="region of interest" description="Disordered" evidence="1">
    <location>
        <begin position="184"/>
        <end position="239"/>
    </location>
</feature>
<reference evidence="3 4" key="1">
    <citation type="submission" date="2006-07" db="EMBL/GenBank/DDBJ databases">
        <title>Annotation of the draft genome assembly of Chlorobium ferroxidans DSM 13031.</title>
        <authorList>
            <consortium name="US DOE Joint Genome Institute (JGI-ORNL)"/>
            <person name="Larimer F."/>
            <person name="Land M."/>
            <person name="Hauser L."/>
        </authorList>
    </citation>
    <scope>NUCLEOTIDE SEQUENCE [LARGE SCALE GENOMIC DNA]</scope>
    <source>
        <strain evidence="3 4">DSM 13031</strain>
    </source>
</reference>
<dbReference type="GO" id="GO:0003677">
    <property type="term" value="F:DNA binding"/>
    <property type="evidence" value="ECO:0007669"/>
    <property type="project" value="InterPro"/>
</dbReference>
<accession>Q0YR13</accession>
<gene>
    <name evidence="3" type="ORF">CferDRAFT_0701</name>
</gene>
<feature type="compositionally biased region" description="Polar residues" evidence="1">
    <location>
        <begin position="204"/>
        <end position="214"/>
    </location>
</feature>
<evidence type="ECO:0000313" key="4">
    <source>
        <dbReference type="Proteomes" id="UP000004162"/>
    </source>
</evidence>
<keyword evidence="4" id="KW-1185">Reference proteome</keyword>
<dbReference type="PANTHER" id="PTHR34475:SF1">
    <property type="entry name" value="CYTOSKELETON PROTEIN RODZ"/>
    <property type="match status" value="1"/>
</dbReference>
<evidence type="ECO:0000256" key="1">
    <source>
        <dbReference type="SAM" id="MobiDB-lite"/>
    </source>
</evidence>
<name>Q0YR13_9CHLB</name>
<dbReference type="PANTHER" id="PTHR34475">
    <property type="match status" value="1"/>
</dbReference>
<dbReference type="SUPFAM" id="SSF47413">
    <property type="entry name" value="lambda repressor-like DNA-binding domains"/>
    <property type="match status" value="1"/>
</dbReference>
<dbReference type="CDD" id="cd00093">
    <property type="entry name" value="HTH_XRE"/>
    <property type="match status" value="1"/>
</dbReference>
<reference evidence="3 4" key="2">
    <citation type="submission" date="2006-07" db="EMBL/GenBank/DDBJ databases">
        <title>Sequencing of the draft genome and assembly of Chlorobium ferroxidans DSM 13031.</title>
        <authorList>
            <consortium name="US DOE Joint Genome Institute (JGI-PGF)"/>
            <person name="Copeland A."/>
            <person name="Lucas S."/>
            <person name="Lapidus A."/>
            <person name="Barry K."/>
            <person name="Glavina del Rio T."/>
            <person name="Dalin E."/>
            <person name="Tice H."/>
            <person name="Bruce D."/>
            <person name="Pitluck S."/>
            <person name="Richardson P."/>
        </authorList>
    </citation>
    <scope>NUCLEOTIDE SEQUENCE [LARGE SCALE GENOMIC DNA]</scope>
    <source>
        <strain evidence="3 4">DSM 13031</strain>
    </source>
</reference>
<comment type="caution">
    <text evidence="3">The sequence shown here is derived from an EMBL/GenBank/DDBJ whole genome shotgun (WGS) entry which is preliminary data.</text>
</comment>
<feature type="transmembrane region" description="Helical" evidence="2">
    <location>
        <begin position="129"/>
        <end position="147"/>
    </location>
</feature>
<dbReference type="Proteomes" id="UP000004162">
    <property type="component" value="Unassembled WGS sequence"/>
</dbReference>
<feature type="region of interest" description="Disordered" evidence="1">
    <location>
        <begin position="89"/>
        <end position="108"/>
    </location>
</feature>
<organism evidence="3 4">
    <name type="scientific">Chlorobium ferrooxidans DSM 13031</name>
    <dbReference type="NCBI Taxonomy" id="377431"/>
    <lineage>
        <taxon>Bacteria</taxon>
        <taxon>Pseudomonadati</taxon>
        <taxon>Chlorobiota</taxon>
        <taxon>Chlorobiia</taxon>
        <taxon>Chlorobiales</taxon>
        <taxon>Chlorobiaceae</taxon>
        <taxon>Chlorobium/Pelodictyon group</taxon>
        <taxon>Chlorobium</taxon>
    </lineage>
</organism>
<dbReference type="RefSeq" id="WP_006366613.1">
    <property type="nucleotide sequence ID" value="NZ_AASE01000013.1"/>
</dbReference>